<feature type="non-terminal residue" evidence="1">
    <location>
        <position position="36"/>
    </location>
</feature>
<dbReference type="AlphaFoldDB" id="A0A6J4UC07"/>
<name>A0A6J4UC07_9BACT</name>
<evidence type="ECO:0000313" key="1">
    <source>
        <dbReference type="EMBL" id="CAA9545985.1"/>
    </source>
</evidence>
<dbReference type="EMBL" id="CADCWM010000136">
    <property type="protein sequence ID" value="CAA9545985.1"/>
    <property type="molecule type" value="Genomic_DNA"/>
</dbReference>
<gene>
    <name evidence="1" type="ORF">AVDCRST_MAG88-405</name>
</gene>
<organism evidence="1">
    <name type="scientific">uncultured Thermomicrobiales bacterium</name>
    <dbReference type="NCBI Taxonomy" id="1645740"/>
    <lineage>
        <taxon>Bacteria</taxon>
        <taxon>Pseudomonadati</taxon>
        <taxon>Thermomicrobiota</taxon>
        <taxon>Thermomicrobia</taxon>
        <taxon>Thermomicrobiales</taxon>
        <taxon>environmental samples</taxon>
    </lineage>
</organism>
<reference evidence="1" key="1">
    <citation type="submission" date="2020-02" db="EMBL/GenBank/DDBJ databases">
        <authorList>
            <person name="Meier V. D."/>
        </authorList>
    </citation>
    <scope>NUCLEOTIDE SEQUENCE</scope>
    <source>
        <strain evidence="1">AVDCRST_MAG88</strain>
    </source>
</reference>
<accession>A0A6J4UC07</accession>
<sequence length="36" mass="3732">MHSVLQNVRVGARSLRRAPGFALTATLTLALGIGLA</sequence>
<protein>
    <submittedName>
        <fullName evidence="1">Uncharacterized protein</fullName>
    </submittedName>
</protein>
<proteinExistence type="predicted"/>